<dbReference type="PANTHER" id="PTHR30485">
    <property type="entry name" value="NI/FE-HYDROGENASE 1 B-TYPE CYTOCHROME SUBUNIT"/>
    <property type="match status" value="1"/>
</dbReference>
<dbReference type="InterPro" id="IPR016174">
    <property type="entry name" value="Di-haem_cyt_TM"/>
</dbReference>
<dbReference type="Gene3D" id="1.20.950.20">
    <property type="entry name" value="Transmembrane di-heme cytochromes, Chain C"/>
    <property type="match status" value="1"/>
</dbReference>
<dbReference type="InterPro" id="IPR051542">
    <property type="entry name" value="Hydrogenase_cytochrome"/>
</dbReference>
<dbReference type="GO" id="GO:0005886">
    <property type="term" value="C:plasma membrane"/>
    <property type="evidence" value="ECO:0007669"/>
    <property type="project" value="UniProtKB-SubCell"/>
</dbReference>
<evidence type="ECO:0000256" key="3">
    <source>
        <dbReference type="ARBA" id="ARBA00022692"/>
    </source>
</evidence>
<keyword evidence="9" id="KW-1185">Reference proteome</keyword>
<feature type="transmembrane region" description="Helical" evidence="6">
    <location>
        <begin position="140"/>
        <end position="161"/>
    </location>
</feature>
<dbReference type="RefSeq" id="WP_073062544.1">
    <property type="nucleotide sequence ID" value="NZ_FQUS01000008.1"/>
</dbReference>
<keyword evidence="3 6" id="KW-0812">Transmembrane</keyword>
<keyword evidence="5 6" id="KW-0472">Membrane</keyword>
<feature type="transmembrane region" description="Helical" evidence="6">
    <location>
        <begin position="44"/>
        <end position="65"/>
    </location>
</feature>
<dbReference type="GO" id="GO:0020037">
    <property type="term" value="F:heme binding"/>
    <property type="evidence" value="ECO:0007669"/>
    <property type="project" value="TreeGrafter"/>
</dbReference>
<evidence type="ECO:0000313" key="9">
    <source>
        <dbReference type="Proteomes" id="UP000184041"/>
    </source>
</evidence>
<dbReference type="GO" id="GO:0022904">
    <property type="term" value="P:respiratory electron transport chain"/>
    <property type="evidence" value="ECO:0007669"/>
    <property type="project" value="InterPro"/>
</dbReference>
<evidence type="ECO:0000256" key="6">
    <source>
        <dbReference type="SAM" id="Phobius"/>
    </source>
</evidence>
<dbReference type="Proteomes" id="UP000184041">
    <property type="component" value="Unassembled WGS sequence"/>
</dbReference>
<dbReference type="OrthoDB" id="197262at2"/>
<evidence type="ECO:0000256" key="4">
    <source>
        <dbReference type="ARBA" id="ARBA00022989"/>
    </source>
</evidence>
<feature type="transmembrane region" description="Helical" evidence="6">
    <location>
        <begin position="12"/>
        <end position="32"/>
    </location>
</feature>
<dbReference type="SUPFAM" id="SSF81342">
    <property type="entry name" value="Transmembrane di-heme cytochromes"/>
    <property type="match status" value="1"/>
</dbReference>
<dbReference type="AlphaFoldDB" id="A0A1M5B9C6"/>
<feature type="transmembrane region" description="Helical" evidence="6">
    <location>
        <begin position="103"/>
        <end position="120"/>
    </location>
</feature>
<evidence type="ECO:0000259" key="7">
    <source>
        <dbReference type="Pfam" id="PF01292"/>
    </source>
</evidence>
<evidence type="ECO:0000256" key="5">
    <source>
        <dbReference type="ARBA" id="ARBA00023136"/>
    </source>
</evidence>
<dbReference type="PANTHER" id="PTHR30485:SF2">
    <property type="entry name" value="BLL0597 PROTEIN"/>
    <property type="match status" value="1"/>
</dbReference>
<gene>
    <name evidence="8" type="ORF">SAMN05443144_10841</name>
</gene>
<accession>A0A1M5B9C6</accession>
<dbReference type="STRING" id="1194090.SAMN05443144_10841"/>
<protein>
    <submittedName>
        <fullName evidence="8">Cytochrome b</fullName>
    </submittedName>
</protein>
<dbReference type="InterPro" id="IPR011577">
    <property type="entry name" value="Cyt_b561_bac/Ni-Hgenase"/>
</dbReference>
<keyword evidence="2" id="KW-1003">Cell membrane</keyword>
<dbReference type="GO" id="GO:0009055">
    <property type="term" value="F:electron transfer activity"/>
    <property type="evidence" value="ECO:0007669"/>
    <property type="project" value="InterPro"/>
</dbReference>
<organism evidence="8 9">
    <name type="scientific">Fodinibius roseus</name>
    <dbReference type="NCBI Taxonomy" id="1194090"/>
    <lineage>
        <taxon>Bacteria</taxon>
        <taxon>Pseudomonadati</taxon>
        <taxon>Balneolota</taxon>
        <taxon>Balneolia</taxon>
        <taxon>Balneolales</taxon>
        <taxon>Balneolaceae</taxon>
        <taxon>Fodinibius</taxon>
    </lineage>
</organism>
<feature type="domain" description="Cytochrome b561 bacterial/Ni-hydrogenase" evidence="7">
    <location>
        <begin position="9"/>
        <end position="174"/>
    </location>
</feature>
<reference evidence="8 9" key="1">
    <citation type="submission" date="2016-11" db="EMBL/GenBank/DDBJ databases">
        <authorList>
            <person name="Jaros S."/>
            <person name="Januszkiewicz K."/>
            <person name="Wedrychowicz H."/>
        </authorList>
    </citation>
    <scope>NUCLEOTIDE SEQUENCE [LARGE SCALE GENOMIC DNA]</scope>
    <source>
        <strain evidence="8 9">DSM 21986</strain>
    </source>
</reference>
<evidence type="ECO:0000256" key="1">
    <source>
        <dbReference type="ARBA" id="ARBA00004651"/>
    </source>
</evidence>
<dbReference type="Pfam" id="PF01292">
    <property type="entry name" value="Ni_hydr_CYTB"/>
    <property type="match status" value="1"/>
</dbReference>
<dbReference type="EMBL" id="FQUS01000008">
    <property type="protein sequence ID" value="SHF39114.1"/>
    <property type="molecule type" value="Genomic_DNA"/>
</dbReference>
<name>A0A1M5B9C6_9BACT</name>
<proteinExistence type="predicted"/>
<keyword evidence="4 6" id="KW-1133">Transmembrane helix</keyword>
<evidence type="ECO:0000313" key="8">
    <source>
        <dbReference type="EMBL" id="SHF39114.1"/>
    </source>
</evidence>
<sequence length="248" mass="28255">MKEHNKTTVYDWPTRIFHWLFAFLFLGAYIIVETVDDENPLFTLHMMAGLTIGFMLVLRIVWGFIGTTYARFSSFKLNPGELIRYLKDAVVAKTKRYLGHNPASSYAAVIMFICAAGLAFTGVMMTSGGESDFYEESHELLANIFLITVVAHVGGIIFHHFKHKDSLWSSMFDGKKKPLSEKPGITNSKRLAEMLFLILTLMWTGYLYSNYDSTNQSLNFFGQELVLGEDEHESAYEGETHEEENNDD</sequence>
<evidence type="ECO:0000256" key="2">
    <source>
        <dbReference type="ARBA" id="ARBA00022475"/>
    </source>
</evidence>
<comment type="subcellular location">
    <subcellularLocation>
        <location evidence="1">Cell membrane</location>
        <topology evidence="1">Multi-pass membrane protein</topology>
    </subcellularLocation>
</comment>